<keyword evidence="4" id="KW-1185">Reference proteome</keyword>
<dbReference type="EMBL" id="KN823133">
    <property type="protein sequence ID" value="KIO21609.1"/>
    <property type="molecule type" value="Genomic_DNA"/>
</dbReference>
<feature type="signal peptide" evidence="2">
    <location>
        <begin position="1"/>
        <end position="20"/>
    </location>
</feature>
<evidence type="ECO:0000313" key="4">
    <source>
        <dbReference type="Proteomes" id="UP000054248"/>
    </source>
</evidence>
<dbReference type="AlphaFoldDB" id="A0A0C3QBA7"/>
<organism evidence="3 4">
    <name type="scientific">Tulasnella calospora MUT 4182</name>
    <dbReference type="NCBI Taxonomy" id="1051891"/>
    <lineage>
        <taxon>Eukaryota</taxon>
        <taxon>Fungi</taxon>
        <taxon>Dikarya</taxon>
        <taxon>Basidiomycota</taxon>
        <taxon>Agaricomycotina</taxon>
        <taxon>Agaricomycetes</taxon>
        <taxon>Cantharellales</taxon>
        <taxon>Tulasnellaceae</taxon>
        <taxon>Tulasnella</taxon>
    </lineage>
</organism>
<gene>
    <name evidence="3" type="ORF">M407DRAFT_28818</name>
</gene>
<evidence type="ECO:0008006" key="5">
    <source>
        <dbReference type="Google" id="ProtNLM"/>
    </source>
</evidence>
<feature type="compositionally biased region" description="Low complexity" evidence="1">
    <location>
        <begin position="130"/>
        <end position="147"/>
    </location>
</feature>
<evidence type="ECO:0000256" key="1">
    <source>
        <dbReference type="SAM" id="MobiDB-lite"/>
    </source>
</evidence>
<dbReference type="OrthoDB" id="3262909at2759"/>
<evidence type="ECO:0000313" key="3">
    <source>
        <dbReference type="EMBL" id="KIO21609.1"/>
    </source>
</evidence>
<reference evidence="4" key="2">
    <citation type="submission" date="2015-01" db="EMBL/GenBank/DDBJ databases">
        <title>Evolutionary Origins and Diversification of the Mycorrhizal Mutualists.</title>
        <authorList>
            <consortium name="DOE Joint Genome Institute"/>
            <consortium name="Mycorrhizal Genomics Consortium"/>
            <person name="Kohler A."/>
            <person name="Kuo A."/>
            <person name="Nagy L.G."/>
            <person name="Floudas D."/>
            <person name="Copeland A."/>
            <person name="Barry K.W."/>
            <person name="Cichocki N."/>
            <person name="Veneault-Fourrey C."/>
            <person name="LaButti K."/>
            <person name="Lindquist E.A."/>
            <person name="Lipzen A."/>
            <person name="Lundell T."/>
            <person name="Morin E."/>
            <person name="Murat C."/>
            <person name="Riley R."/>
            <person name="Ohm R."/>
            <person name="Sun H."/>
            <person name="Tunlid A."/>
            <person name="Henrissat B."/>
            <person name="Grigoriev I.V."/>
            <person name="Hibbett D.S."/>
            <person name="Martin F."/>
        </authorList>
    </citation>
    <scope>NUCLEOTIDE SEQUENCE [LARGE SCALE GENOMIC DNA]</scope>
    <source>
        <strain evidence="4">MUT 4182</strain>
    </source>
</reference>
<reference evidence="3 4" key="1">
    <citation type="submission" date="2014-04" db="EMBL/GenBank/DDBJ databases">
        <authorList>
            <consortium name="DOE Joint Genome Institute"/>
            <person name="Kuo A."/>
            <person name="Girlanda M."/>
            <person name="Perotto S."/>
            <person name="Kohler A."/>
            <person name="Nagy L.G."/>
            <person name="Floudas D."/>
            <person name="Copeland A."/>
            <person name="Barry K.W."/>
            <person name="Cichocki N."/>
            <person name="Veneault-Fourrey C."/>
            <person name="LaButti K."/>
            <person name="Lindquist E.A."/>
            <person name="Lipzen A."/>
            <person name="Lundell T."/>
            <person name="Morin E."/>
            <person name="Murat C."/>
            <person name="Sun H."/>
            <person name="Tunlid A."/>
            <person name="Henrissat B."/>
            <person name="Grigoriev I.V."/>
            <person name="Hibbett D.S."/>
            <person name="Martin F."/>
            <person name="Nordberg H.P."/>
            <person name="Cantor M.N."/>
            <person name="Hua S.X."/>
        </authorList>
    </citation>
    <scope>NUCLEOTIDE SEQUENCE [LARGE SCALE GENOMIC DNA]</scope>
    <source>
        <strain evidence="3 4">MUT 4182</strain>
    </source>
</reference>
<accession>A0A0C3QBA7</accession>
<feature type="chain" id="PRO_5002168685" description="Extracellular membrane protein CFEM domain-containing protein" evidence="2">
    <location>
        <begin position="21"/>
        <end position="180"/>
    </location>
</feature>
<feature type="region of interest" description="Disordered" evidence="1">
    <location>
        <begin position="125"/>
        <end position="149"/>
    </location>
</feature>
<proteinExistence type="predicted"/>
<keyword evidence="2" id="KW-0732">Signal</keyword>
<dbReference type="HOGENOM" id="CLU_1497288_0_0_1"/>
<evidence type="ECO:0000256" key="2">
    <source>
        <dbReference type="SAM" id="SignalP"/>
    </source>
</evidence>
<dbReference type="Proteomes" id="UP000054248">
    <property type="component" value="Unassembled WGS sequence"/>
</dbReference>
<protein>
    <recommendedName>
        <fullName evidence="5">Extracellular membrane protein CFEM domain-containing protein</fullName>
    </recommendedName>
</protein>
<name>A0A0C3QBA7_9AGAM</name>
<sequence length="180" mass="18454">MHLRLFVPAVALFLVSSTSAINAAQEEALNSHQIVARSSSLLMRQAMSDLGACQSKCAPVKTMTFDCGPDIACLCASSLSVPFHDCAECVYSLVTDTAVKTQLIDSYNNYVEACKESKYPITGDTTIGDSPSSSSSSPSPSSSSSSSGLSKGNSAVSLSSGLAVTLGLPAAAIVASALFL</sequence>